<organism evidence="1">
    <name type="scientific">Sesamum latifolium</name>
    <dbReference type="NCBI Taxonomy" id="2727402"/>
    <lineage>
        <taxon>Eukaryota</taxon>
        <taxon>Viridiplantae</taxon>
        <taxon>Streptophyta</taxon>
        <taxon>Embryophyta</taxon>
        <taxon>Tracheophyta</taxon>
        <taxon>Spermatophyta</taxon>
        <taxon>Magnoliopsida</taxon>
        <taxon>eudicotyledons</taxon>
        <taxon>Gunneridae</taxon>
        <taxon>Pentapetalae</taxon>
        <taxon>asterids</taxon>
        <taxon>lamiids</taxon>
        <taxon>Lamiales</taxon>
        <taxon>Pedaliaceae</taxon>
        <taxon>Sesamum</taxon>
    </lineage>
</organism>
<dbReference type="PANTHER" id="PTHR33116">
    <property type="entry name" value="REVERSE TRANSCRIPTASE ZINC-BINDING DOMAIN-CONTAINING PROTEIN-RELATED-RELATED"/>
    <property type="match status" value="1"/>
</dbReference>
<protein>
    <recommendedName>
        <fullName evidence="2">Reverse transcriptase domain-containing protein</fullName>
    </recommendedName>
</protein>
<proteinExistence type="predicted"/>
<dbReference type="EMBL" id="JACGWN010000005">
    <property type="protein sequence ID" value="KAL0449288.1"/>
    <property type="molecule type" value="Genomic_DNA"/>
</dbReference>
<dbReference type="AlphaFoldDB" id="A0AAW2X6A7"/>
<accession>A0AAW2X6A7</accession>
<gene>
    <name evidence="1" type="ORF">Slati_1485200</name>
</gene>
<reference evidence="1" key="2">
    <citation type="journal article" date="2024" name="Plant">
        <title>Genomic evolution and insights into agronomic trait innovations of Sesamum species.</title>
        <authorList>
            <person name="Miao H."/>
            <person name="Wang L."/>
            <person name="Qu L."/>
            <person name="Liu H."/>
            <person name="Sun Y."/>
            <person name="Le M."/>
            <person name="Wang Q."/>
            <person name="Wei S."/>
            <person name="Zheng Y."/>
            <person name="Lin W."/>
            <person name="Duan Y."/>
            <person name="Cao H."/>
            <person name="Xiong S."/>
            <person name="Wang X."/>
            <person name="Wei L."/>
            <person name="Li C."/>
            <person name="Ma Q."/>
            <person name="Ju M."/>
            <person name="Zhao R."/>
            <person name="Li G."/>
            <person name="Mu C."/>
            <person name="Tian Q."/>
            <person name="Mei H."/>
            <person name="Zhang T."/>
            <person name="Gao T."/>
            <person name="Zhang H."/>
        </authorList>
    </citation>
    <scope>NUCLEOTIDE SEQUENCE</scope>
    <source>
        <strain evidence="1">KEN1</strain>
    </source>
</reference>
<name>A0AAW2X6A7_9LAMI</name>
<comment type="caution">
    <text evidence="1">The sequence shown here is derived from an EMBL/GenBank/DDBJ whole genome shotgun (WGS) entry which is preliminary data.</text>
</comment>
<evidence type="ECO:0008006" key="2">
    <source>
        <dbReference type="Google" id="ProtNLM"/>
    </source>
</evidence>
<reference evidence="1" key="1">
    <citation type="submission" date="2020-06" db="EMBL/GenBank/DDBJ databases">
        <authorList>
            <person name="Li T."/>
            <person name="Hu X."/>
            <person name="Zhang T."/>
            <person name="Song X."/>
            <person name="Zhang H."/>
            <person name="Dai N."/>
            <person name="Sheng W."/>
            <person name="Hou X."/>
            <person name="Wei L."/>
        </authorList>
    </citation>
    <scope>NUCLEOTIDE SEQUENCE</scope>
    <source>
        <strain evidence="1">KEN1</strain>
        <tissue evidence="1">Leaf</tissue>
    </source>
</reference>
<evidence type="ECO:0000313" key="1">
    <source>
        <dbReference type="EMBL" id="KAL0449288.1"/>
    </source>
</evidence>
<sequence>MESRVTEDMNGELTRPFAEDEITFALKQMHPLKSPGPDEALSHLIRQAKSQGTIQGISISSQAPRVSHLLFADDTMIFCKATPTAILDIQGILKLFERAFGYKINLEKSAIVFSHNTPVQNREILANVLRVMVKDKHDKYLDLPSTVGQSKCELFEGLKDRIWLKINSWAMKKLSQVGHAVLLKSVLQAIPSYIMMCFDIPEGILSELEAMMANFFWQYGGETKIH</sequence>
<dbReference type="PANTHER" id="PTHR33116:SF86">
    <property type="entry name" value="REVERSE TRANSCRIPTASE DOMAIN-CONTAINING PROTEIN"/>
    <property type="match status" value="1"/>
</dbReference>